<evidence type="ECO:0000313" key="5">
    <source>
        <dbReference type="Proteomes" id="UP000268727"/>
    </source>
</evidence>
<dbReference type="RefSeq" id="WP_170184997.1">
    <property type="nucleotide sequence ID" value="NZ_RJKM01000001.1"/>
</dbReference>
<protein>
    <recommendedName>
        <fullName evidence="3">DUF6801 domain-containing protein</fullName>
    </recommendedName>
</protein>
<feature type="domain" description="DUF6801" evidence="3">
    <location>
        <begin position="39"/>
        <end position="192"/>
    </location>
</feature>
<organism evidence="4 5">
    <name type="scientific">Saccharothrix texasensis</name>
    <dbReference type="NCBI Taxonomy" id="103734"/>
    <lineage>
        <taxon>Bacteria</taxon>
        <taxon>Bacillati</taxon>
        <taxon>Actinomycetota</taxon>
        <taxon>Actinomycetes</taxon>
        <taxon>Pseudonocardiales</taxon>
        <taxon>Pseudonocardiaceae</taxon>
        <taxon>Saccharothrix</taxon>
    </lineage>
</organism>
<keyword evidence="2" id="KW-0472">Membrane</keyword>
<comment type="caution">
    <text evidence="4">The sequence shown here is derived from an EMBL/GenBank/DDBJ whole genome shotgun (WGS) entry which is preliminary data.</text>
</comment>
<gene>
    <name evidence="4" type="ORF">EDD40_1606</name>
</gene>
<dbReference type="AlphaFoldDB" id="A0A3N1H1C1"/>
<evidence type="ECO:0000259" key="3">
    <source>
        <dbReference type="Pfam" id="PF20611"/>
    </source>
</evidence>
<evidence type="ECO:0000256" key="2">
    <source>
        <dbReference type="SAM" id="Phobius"/>
    </source>
</evidence>
<keyword evidence="5" id="KW-1185">Reference proteome</keyword>
<feature type="compositionally biased region" description="Low complexity" evidence="1">
    <location>
        <begin position="202"/>
        <end position="329"/>
    </location>
</feature>
<evidence type="ECO:0000256" key="1">
    <source>
        <dbReference type="SAM" id="MobiDB-lite"/>
    </source>
</evidence>
<dbReference type="EMBL" id="RJKM01000001">
    <property type="protein sequence ID" value="ROP36341.1"/>
    <property type="molecule type" value="Genomic_DNA"/>
</dbReference>
<reference evidence="4 5" key="1">
    <citation type="submission" date="2018-11" db="EMBL/GenBank/DDBJ databases">
        <title>Sequencing the genomes of 1000 actinobacteria strains.</title>
        <authorList>
            <person name="Klenk H.-P."/>
        </authorList>
    </citation>
    <scope>NUCLEOTIDE SEQUENCE [LARGE SCALE GENOMIC DNA]</scope>
    <source>
        <strain evidence="4 5">DSM 44231</strain>
    </source>
</reference>
<feature type="transmembrane region" description="Helical" evidence="2">
    <location>
        <begin position="348"/>
        <end position="369"/>
    </location>
</feature>
<name>A0A3N1H1C1_9PSEU</name>
<dbReference type="Pfam" id="PF20611">
    <property type="entry name" value="DUF6801"/>
    <property type="match status" value="1"/>
</dbReference>
<dbReference type="Proteomes" id="UP000268727">
    <property type="component" value="Unassembled WGS sequence"/>
</dbReference>
<sequence length="376" mass="38028">MRVRHRVAALGVAAVVVGGSALWGAGVGSAATARLTLVYNCPFPLIGAQDMSVEIVVEDLPDTAVVGEPVPEARVTATATVPELATQGLRLVGAVSVEGTASAQTVLDNAGLVLDIVPDLTVAKTAVPESGAFDTVATGTTPSLSFPFAGATTIDVGDFVTTLTPRTADGSETGLGTFTSPCTLKPGQSTRLHEFTVRPEGTTTTTEPTTTTTTTTTTEPTTTTTDSTTTTTEPTTTTTTTTDSTTTDPTTTTTTSPTTTSTTTTTTTTTTTRPTTTTTTSTTTAQPTTSTTTRSTTTTAPTSTTTSAATSTTTSATTSSSTTTTTSQTVVPVSHPDKTGLAYTGTSITGPLVLGGALLALGAGVLLRLRHTRRRT</sequence>
<keyword evidence="2" id="KW-0812">Transmembrane</keyword>
<dbReference type="InterPro" id="IPR046542">
    <property type="entry name" value="DUF6801"/>
</dbReference>
<keyword evidence="2" id="KW-1133">Transmembrane helix</keyword>
<evidence type="ECO:0000313" key="4">
    <source>
        <dbReference type="EMBL" id="ROP36341.1"/>
    </source>
</evidence>
<accession>A0A3N1H1C1</accession>
<feature type="region of interest" description="Disordered" evidence="1">
    <location>
        <begin position="185"/>
        <end position="336"/>
    </location>
</feature>
<proteinExistence type="predicted"/>